<protein>
    <recommendedName>
        <fullName evidence="4">DUF4476 domain-containing protein</fullName>
    </recommendedName>
</protein>
<sequence>MRCTSMAMVLGAMAAVAILWLMLGLLARPASNDRRARDVPSSPVHLPRQRATSPRSVVTRASRATLAPVAAPVAGDLVALLRDEVSASEAERVLALAASHRLPDELLTRWADRFGVQRMILAVDSGVAERAMRRHLADRTQPDWAALKVFADLARVKERIAAADSR</sequence>
<evidence type="ECO:0000313" key="2">
    <source>
        <dbReference type="EMBL" id="MBZ5736569.1"/>
    </source>
</evidence>
<gene>
    <name evidence="2" type="ORF">K8U61_00230</name>
</gene>
<keyword evidence="3" id="KW-1185">Reference proteome</keyword>
<dbReference type="Proteomes" id="UP000780875">
    <property type="component" value="Unassembled WGS sequence"/>
</dbReference>
<comment type="caution">
    <text evidence="2">The sequence shown here is derived from an EMBL/GenBank/DDBJ whole genome shotgun (WGS) entry which is preliminary data.</text>
</comment>
<evidence type="ECO:0000256" key="1">
    <source>
        <dbReference type="SAM" id="MobiDB-lite"/>
    </source>
</evidence>
<organism evidence="2 3">
    <name type="scientific">Nocardioides mangrovi</name>
    <dbReference type="NCBI Taxonomy" id="2874580"/>
    <lineage>
        <taxon>Bacteria</taxon>
        <taxon>Bacillati</taxon>
        <taxon>Actinomycetota</taxon>
        <taxon>Actinomycetes</taxon>
        <taxon>Propionibacteriales</taxon>
        <taxon>Nocardioidaceae</taxon>
        <taxon>Nocardioides</taxon>
    </lineage>
</organism>
<dbReference type="RefSeq" id="WP_224120946.1">
    <property type="nucleotide sequence ID" value="NZ_JAIQZJ010000001.1"/>
</dbReference>
<accession>A0ABS7U6G1</accession>
<feature type="region of interest" description="Disordered" evidence="1">
    <location>
        <begin position="33"/>
        <end position="55"/>
    </location>
</feature>
<evidence type="ECO:0000313" key="3">
    <source>
        <dbReference type="Proteomes" id="UP000780875"/>
    </source>
</evidence>
<name>A0ABS7U6G1_9ACTN</name>
<dbReference type="EMBL" id="JAIQZJ010000001">
    <property type="protein sequence ID" value="MBZ5736569.1"/>
    <property type="molecule type" value="Genomic_DNA"/>
</dbReference>
<proteinExistence type="predicted"/>
<reference evidence="2 3" key="1">
    <citation type="submission" date="2021-09" db="EMBL/GenBank/DDBJ databases">
        <title>Whole genome sequence of Nocardioides sp. GBK3QG-3.</title>
        <authorList>
            <person name="Tuo L."/>
        </authorList>
    </citation>
    <scope>NUCLEOTIDE SEQUENCE [LARGE SCALE GENOMIC DNA]</scope>
    <source>
        <strain evidence="2 3">GBK3QG-3</strain>
    </source>
</reference>
<evidence type="ECO:0008006" key="4">
    <source>
        <dbReference type="Google" id="ProtNLM"/>
    </source>
</evidence>